<comment type="caution">
    <text evidence="1">The sequence shown here is derived from an EMBL/GenBank/DDBJ whole genome shotgun (WGS) entry which is preliminary data.</text>
</comment>
<reference evidence="2" key="1">
    <citation type="journal article" date="2016" name="Nat. Biotechnol.">
        <title>Sequencing wild and cultivated cassava and related species reveals extensive interspecific hybridization and genetic diversity.</title>
        <authorList>
            <person name="Bredeson J.V."/>
            <person name="Lyons J.B."/>
            <person name="Prochnik S.E."/>
            <person name="Wu G.A."/>
            <person name="Ha C.M."/>
            <person name="Edsinger-Gonzales E."/>
            <person name="Grimwood J."/>
            <person name="Schmutz J."/>
            <person name="Rabbi I.Y."/>
            <person name="Egesi C."/>
            <person name="Nauluvula P."/>
            <person name="Lebot V."/>
            <person name="Ndunguru J."/>
            <person name="Mkamilo G."/>
            <person name="Bart R.S."/>
            <person name="Setter T.L."/>
            <person name="Gleadow R.M."/>
            <person name="Kulakow P."/>
            <person name="Ferguson M.E."/>
            <person name="Rounsley S."/>
            <person name="Rokhsar D.S."/>
        </authorList>
    </citation>
    <scope>NUCLEOTIDE SEQUENCE [LARGE SCALE GENOMIC DNA]</scope>
    <source>
        <strain evidence="2">cv. AM560-2</strain>
    </source>
</reference>
<keyword evidence="2" id="KW-1185">Reference proteome</keyword>
<evidence type="ECO:0000313" key="1">
    <source>
        <dbReference type="EMBL" id="KAG8651225.1"/>
    </source>
</evidence>
<organism evidence="1 2">
    <name type="scientific">Manihot esculenta</name>
    <name type="common">Cassava</name>
    <name type="synonym">Jatropha manihot</name>
    <dbReference type="NCBI Taxonomy" id="3983"/>
    <lineage>
        <taxon>Eukaryota</taxon>
        <taxon>Viridiplantae</taxon>
        <taxon>Streptophyta</taxon>
        <taxon>Embryophyta</taxon>
        <taxon>Tracheophyta</taxon>
        <taxon>Spermatophyta</taxon>
        <taxon>Magnoliopsida</taxon>
        <taxon>eudicotyledons</taxon>
        <taxon>Gunneridae</taxon>
        <taxon>Pentapetalae</taxon>
        <taxon>rosids</taxon>
        <taxon>fabids</taxon>
        <taxon>Malpighiales</taxon>
        <taxon>Euphorbiaceae</taxon>
        <taxon>Crotonoideae</taxon>
        <taxon>Manihoteae</taxon>
        <taxon>Manihot</taxon>
    </lineage>
</organism>
<dbReference type="EMBL" id="CM004393">
    <property type="protein sequence ID" value="KAG8651225.1"/>
    <property type="molecule type" value="Genomic_DNA"/>
</dbReference>
<dbReference type="Proteomes" id="UP000091857">
    <property type="component" value="Chromosome 7"/>
</dbReference>
<name>A0ACB7HG48_MANES</name>
<gene>
    <name evidence="1" type="ORF">MANES_07G103102v8</name>
</gene>
<evidence type="ECO:0000313" key="2">
    <source>
        <dbReference type="Proteomes" id="UP000091857"/>
    </source>
</evidence>
<protein>
    <submittedName>
        <fullName evidence="1">Uncharacterized protein</fullName>
    </submittedName>
</protein>
<proteinExistence type="predicted"/>
<sequence>MTSMEEDDLLQRSVRRKRKDGEMGVSLNEICDDPDSSADHPMIETENNPVNLGFVNGPSFKDVVTNRNGPGLQGASGSDMAPEDDEFHFVSDGEEDDEDDRCPVIRLSSVDKRRLCRPWKNSLIVKLFGRSIGYTYLCRRLKELWKPYAPMDVIALDNNFFLVRFANSGDLDFARSEGPWIIADHYLTIRQWCPEFDPFQDVLERLTVWVRFPCLPIEYYDEELLLRIARKIGEPVKVDSNTSLVTRGHFARVCVELDLTKPLLSKFKLHRRVRRIEYEGLHMVCFECGKYGHMKETCPSIKPMQVNQPYSVNQQGAVVGHELNRETYKMPESLPVNPAATEDFGDWMLVRRDRRRDNRQSIRPGPKRVDRDEVRRVVADGSKGNRFDSLLNLEDEVIPEEQNNGSLGTQEIHMAVHDERPSNRANNVVSRGGGIQRESRGGRGLFRGGRGGQAVANNANVEIIPSSATTSREVRPNTRIGLSRKAAAEVEHTVVVGNGKERVESWVVSSEDQVGLSVLNHVPPNPPGFRNPSFPHPSSLNIVPGQKTVNGSEDDVTLIVAGTILNELNKATSASLVAPLEHQQPSSTFRNAFQEYKRLYHPNIFCLVEPRISGEATDEVCGLLGYENWIRVEAIGFSGGIWLLWSEDGFRIELVVTDPQFITVAINFSTGEKWLFSVVYASPDIYLRRKLWQSLSGENSLSISKWIVAGDFNSVVDSSEQSGYSSSNPPGAQDFSDWIFKHSLIDLGFVGSGFTWQRSGENVPYQAARLDRCFVSTDWRLDYVDAIVEHPPKLHSDHVPIVIKCQGVLAFRVRPFRFLTAWTLHAQFDQVVACSWDPNRSLIHNLSTLKIQLGEWNRTQFGNIFDNKRRLLRRLGGVQRDLAESRTRSLVKLEFKLKRRLEEILRQEEMYWFQKSKEEWIANGERNSHFYHLNDLGEVVTDPSLLDIPFQYAHPEVKLALDQMASGKAAGDDVGTQVIDFVLFCLQGNELPSMINETVLVLIPKVATPEFITQFRPISLCNVIYKLITKVLVNRLQQNSFVPGRQITDNVVIYQEALRTMGKMNEKAYDRLEWSFIDWSLEKANFSSLWRTNVRHCKLESFLPTRGQLSNIIKHSVEQGEWHPLPISNNATEEQLDVNFLKSSLFVSPNVSTSTASRLSSKSGIPLVSNLGRYLGVQFRGLAGALSRAGRITLEMERLCRNFIWHGNSRDFAQNGGLAMLGKLCWRAFMNPSDLWISCLLWKYNNGRISWNLRALCWGLQLVSSGFWQDDWLSVGPLFRLVSAPIDPLELEVVVRYYWIPGYGWDWNRLSLWLPDFVLAFLLPICLHDDANSRDGIIWRHSISGQYSVKTGYSLLVEKCGLPVALPLWKLIWKAPGTQRMRVFLWEVAHEKIMVNVQRFRRGWINSDLCMSCGTQSESVLHVLRDCNFIKSCWLNLLPASEVQTFFGFVDIREWLSWCLKSSFCIGELPWPVVFMVTVWWAWKFRNEWSFNLGVQRSVPRPLILGKAKEIYQAWNSYFPSSIQRQCRVIRVAWTPAAMGWITINTDGSVRQNSGAATCAGSFRDSFGKWLLGFRCVLGVCGVVEAELWAIYHALNVAWSRGWRKIVIQTDSQIAVQLLQGQGSGVYRLQSLFINCRALIRREWEVKVEQIYREANMVADYLANSAHGGVFGMSLIDLPSSSIKLLLDADCMNIFHNRIIN</sequence>
<accession>A0ACB7HG48</accession>